<dbReference type="EMBL" id="CAADRA010006681">
    <property type="protein sequence ID" value="VFT96359.1"/>
    <property type="molecule type" value="Genomic_DNA"/>
</dbReference>
<organism evidence="3 4">
    <name type="scientific">Aphanomyces stellatus</name>
    <dbReference type="NCBI Taxonomy" id="120398"/>
    <lineage>
        <taxon>Eukaryota</taxon>
        <taxon>Sar</taxon>
        <taxon>Stramenopiles</taxon>
        <taxon>Oomycota</taxon>
        <taxon>Saprolegniomycetes</taxon>
        <taxon>Saprolegniales</taxon>
        <taxon>Verrucalvaceae</taxon>
        <taxon>Aphanomyces</taxon>
    </lineage>
</organism>
<name>A0A485LD45_9STRA</name>
<gene>
    <name evidence="3" type="primary">Aste57867_19659</name>
    <name evidence="2" type="ORF">As57867_019594</name>
    <name evidence="3" type="ORF">ASTE57867_19659</name>
</gene>
<evidence type="ECO:0000259" key="1">
    <source>
        <dbReference type="Pfam" id="PF19040"/>
    </source>
</evidence>
<evidence type="ECO:0000313" key="2">
    <source>
        <dbReference type="EMBL" id="KAF0688770.1"/>
    </source>
</evidence>
<keyword evidence="4" id="KW-1185">Reference proteome</keyword>
<sequence length="115" mass="13198">MYSFHNFLCSVTYYVYWLEGDHLKKVLGPVRRSDFQRENAHLLHGIAAAVADINGTLLDYSDNLCWEDTCETVNGQGEPVYADDDHIRAFSVRNYVSVLDQVVARSNFKRNASRH</sequence>
<dbReference type="Pfam" id="PF19040">
    <property type="entry name" value="SGNH"/>
    <property type="match status" value="1"/>
</dbReference>
<evidence type="ECO:0000313" key="4">
    <source>
        <dbReference type="Proteomes" id="UP000332933"/>
    </source>
</evidence>
<proteinExistence type="predicted"/>
<dbReference type="Proteomes" id="UP000332933">
    <property type="component" value="Unassembled WGS sequence"/>
</dbReference>
<accession>A0A485LD45</accession>
<reference evidence="3 4" key="1">
    <citation type="submission" date="2019-03" db="EMBL/GenBank/DDBJ databases">
        <authorList>
            <person name="Gaulin E."/>
            <person name="Dumas B."/>
        </authorList>
    </citation>
    <scope>NUCLEOTIDE SEQUENCE [LARGE SCALE GENOMIC DNA]</scope>
    <source>
        <strain evidence="3">CBS 568.67</strain>
    </source>
</reference>
<feature type="domain" description="SGNH" evidence="1">
    <location>
        <begin position="29"/>
        <end position="94"/>
    </location>
</feature>
<dbReference type="InterPro" id="IPR043968">
    <property type="entry name" value="SGNH"/>
</dbReference>
<protein>
    <submittedName>
        <fullName evidence="3">Aste57867_19659 protein</fullName>
    </submittedName>
</protein>
<reference evidence="2" key="2">
    <citation type="submission" date="2019-06" db="EMBL/GenBank/DDBJ databases">
        <title>Genomics analysis of Aphanomyces spp. identifies a new class of oomycete effector associated with host adaptation.</title>
        <authorList>
            <person name="Gaulin E."/>
        </authorList>
    </citation>
    <scope>NUCLEOTIDE SEQUENCE</scope>
    <source>
        <strain evidence="2">CBS 578.67</strain>
    </source>
</reference>
<evidence type="ECO:0000313" key="3">
    <source>
        <dbReference type="EMBL" id="VFT96359.1"/>
    </source>
</evidence>
<dbReference type="EMBL" id="VJMH01006659">
    <property type="protein sequence ID" value="KAF0688770.1"/>
    <property type="molecule type" value="Genomic_DNA"/>
</dbReference>
<dbReference type="OrthoDB" id="10649712at2759"/>
<dbReference type="AlphaFoldDB" id="A0A485LD45"/>